<evidence type="ECO:0000313" key="2">
    <source>
        <dbReference type="EMBL" id="SUZ97766.1"/>
    </source>
</evidence>
<dbReference type="Pfam" id="PF01042">
    <property type="entry name" value="Ribonuc_L-PSP"/>
    <property type="match status" value="1"/>
</dbReference>
<gene>
    <name evidence="2" type="ORF">METZ01_LOCUS50620</name>
</gene>
<dbReference type="InterPro" id="IPR006175">
    <property type="entry name" value="YjgF/YER057c/UK114"/>
</dbReference>
<dbReference type="GO" id="GO:0005829">
    <property type="term" value="C:cytosol"/>
    <property type="evidence" value="ECO:0007669"/>
    <property type="project" value="TreeGrafter"/>
</dbReference>
<reference evidence="2" key="1">
    <citation type="submission" date="2018-05" db="EMBL/GenBank/DDBJ databases">
        <authorList>
            <person name="Lanie J.A."/>
            <person name="Ng W.-L."/>
            <person name="Kazmierczak K.M."/>
            <person name="Andrzejewski T.M."/>
            <person name="Davidsen T.M."/>
            <person name="Wayne K.J."/>
            <person name="Tettelin H."/>
            <person name="Glass J.I."/>
            <person name="Rusch D."/>
            <person name="Podicherti R."/>
            <person name="Tsui H.-C.T."/>
            <person name="Winkler M.E."/>
        </authorList>
    </citation>
    <scope>NUCLEOTIDE SEQUENCE</scope>
</reference>
<comment type="similarity">
    <text evidence="1">Belongs to the RutC family.</text>
</comment>
<proteinExistence type="inferred from homology"/>
<dbReference type="SUPFAM" id="SSF55298">
    <property type="entry name" value="YjgF-like"/>
    <property type="match status" value="1"/>
</dbReference>
<dbReference type="PANTHER" id="PTHR11803:SF58">
    <property type="entry name" value="PROTEIN HMF1-RELATED"/>
    <property type="match status" value="1"/>
</dbReference>
<dbReference type="GO" id="GO:0019239">
    <property type="term" value="F:deaminase activity"/>
    <property type="evidence" value="ECO:0007669"/>
    <property type="project" value="TreeGrafter"/>
</dbReference>
<dbReference type="Gene3D" id="3.30.1330.40">
    <property type="entry name" value="RutC-like"/>
    <property type="match status" value="1"/>
</dbReference>
<dbReference type="EMBL" id="UINC01002539">
    <property type="protein sequence ID" value="SUZ97766.1"/>
    <property type="molecule type" value="Genomic_DNA"/>
</dbReference>
<sequence length="129" mass="13938">MNKQCIGDIRSGSGGQSLPFSPAVRAGDYVYVSGQTAMNDQGEIISGGIEVQAHKVFEIIKNILEIAGCGMEDVIKVNVWLDDTRDFAGFNSVFIKNFPKNPPARSTVQSKLVVDAKIEADVVAYKTLS</sequence>
<accession>A0A381S0X5</accession>
<dbReference type="AlphaFoldDB" id="A0A381S0X5"/>
<organism evidence="2">
    <name type="scientific">marine metagenome</name>
    <dbReference type="NCBI Taxonomy" id="408172"/>
    <lineage>
        <taxon>unclassified sequences</taxon>
        <taxon>metagenomes</taxon>
        <taxon>ecological metagenomes</taxon>
    </lineage>
</organism>
<dbReference type="CDD" id="cd00448">
    <property type="entry name" value="YjgF_YER057c_UK114_family"/>
    <property type="match status" value="1"/>
</dbReference>
<evidence type="ECO:0000256" key="1">
    <source>
        <dbReference type="ARBA" id="ARBA00010552"/>
    </source>
</evidence>
<name>A0A381S0X5_9ZZZZ</name>
<dbReference type="PANTHER" id="PTHR11803">
    <property type="entry name" value="2-IMINOBUTANOATE/2-IMINOPROPANOATE DEAMINASE RIDA"/>
    <property type="match status" value="1"/>
</dbReference>
<dbReference type="InterPro" id="IPR035959">
    <property type="entry name" value="RutC-like_sf"/>
</dbReference>
<protein>
    <submittedName>
        <fullName evidence="2">Uncharacterized protein</fullName>
    </submittedName>
</protein>